<name>A0AAF0ERJ4_9BASI</name>
<evidence type="ECO:0000256" key="1">
    <source>
        <dbReference type="SAM" id="MobiDB-lite"/>
    </source>
</evidence>
<keyword evidence="3" id="KW-1185">Reference proteome</keyword>
<feature type="region of interest" description="Disordered" evidence="1">
    <location>
        <begin position="1"/>
        <end position="21"/>
    </location>
</feature>
<gene>
    <name evidence="2" type="ORF">MCUN1_002096</name>
</gene>
<evidence type="ECO:0000313" key="2">
    <source>
        <dbReference type="EMBL" id="WFD35245.1"/>
    </source>
</evidence>
<feature type="region of interest" description="Disordered" evidence="1">
    <location>
        <begin position="168"/>
        <end position="193"/>
    </location>
</feature>
<protein>
    <submittedName>
        <fullName evidence="2">Uncharacterized protein</fullName>
    </submittedName>
</protein>
<sequence>MPVKRMPSGTAGRQRDYKSHFSRARVRYEQINAADRASEKERKLRDEISYLLDVIAELRRIPIEAPSRTWDLAIRAAVDPAFEARQARDMPGYAYDRSRQETAPHAEYHEPVTGTGAPQQVIYVHDSSSAPSSAQIVLPSDNPSDSSVVMIEPDDSRIAIADVLNDAGDSVKRPWSGAAPEPLDGPHKRQRTT</sequence>
<evidence type="ECO:0000313" key="3">
    <source>
        <dbReference type="Proteomes" id="UP001219933"/>
    </source>
</evidence>
<accession>A0AAF0ERJ4</accession>
<dbReference type="Proteomes" id="UP001219933">
    <property type="component" value="Chromosome 3"/>
</dbReference>
<organism evidence="2 3">
    <name type="scientific">Malassezia cuniculi</name>
    <dbReference type="NCBI Taxonomy" id="948313"/>
    <lineage>
        <taxon>Eukaryota</taxon>
        <taxon>Fungi</taxon>
        <taxon>Dikarya</taxon>
        <taxon>Basidiomycota</taxon>
        <taxon>Ustilaginomycotina</taxon>
        <taxon>Malasseziomycetes</taxon>
        <taxon>Malasseziales</taxon>
        <taxon>Malasseziaceae</taxon>
        <taxon>Malassezia</taxon>
    </lineage>
</organism>
<dbReference type="AlphaFoldDB" id="A0AAF0ERJ4"/>
<dbReference type="EMBL" id="CP119879">
    <property type="protein sequence ID" value="WFD35245.1"/>
    <property type="molecule type" value="Genomic_DNA"/>
</dbReference>
<reference evidence="2" key="1">
    <citation type="submission" date="2023-03" db="EMBL/GenBank/DDBJ databases">
        <title>Mating type loci evolution in Malassezia.</title>
        <authorList>
            <person name="Coelho M.A."/>
        </authorList>
    </citation>
    <scope>NUCLEOTIDE SEQUENCE</scope>
    <source>
        <strain evidence="2">CBS 11721</strain>
    </source>
</reference>
<proteinExistence type="predicted"/>